<accession>A0ABI7Z932</accession>
<organism evidence="5 6">
    <name type="scientific">Felis catus</name>
    <name type="common">Cat</name>
    <name type="synonym">Felis silvestris catus</name>
    <dbReference type="NCBI Taxonomy" id="9685"/>
    <lineage>
        <taxon>Eukaryota</taxon>
        <taxon>Metazoa</taxon>
        <taxon>Chordata</taxon>
        <taxon>Craniata</taxon>
        <taxon>Vertebrata</taxon>
        <taxon>Euteleostomi</taxon>
        <taxon>Mammalia</taxon>
        <taxon>Eutheria</taxon>
        <taxon>Laurasiatheria</taxon>
        <taxon>Carnivora</taxon>
        <taxon>Feliformia</taxon>
        <taxon>Felidae</taxon>
        <taxon>Felinae</taxon>
        <taxon>Felis</taxon>
    </lineage>
</organism>
<sequence length="717" mass="82099">MMNRASSFLWNLRQFSTFVPTSRTMRLYPLGFSRPRIVFSYNSNLRNLLLSDFGNRVQSSIRYVFQDALIFKSRDDFQTKGVSIETVLTVSRVLCPRRLSFDSKHSLFSDEGLKINFHHEASNENVLTKETKPTPVNYRKLSQECSSLSDVLDTFSEASTFPSSNYISAMWTIAKRMSDDQKRIEKQLMFNHPAFSQLCEQVMREAKIMHCDHLLFSLHAIVKLGIPQNSLLVQTLLRVVQERINECDEKCLSVLSTVLEAMEPCKNVDVLRAGVRILADQQVWKIERVFTLQAVMKCVGKDAPIALKRKLEMKALRELDRFSDLNSQHMFEALAVMNHRSITLLNECSKMVIGNIHGCPFKVLINILQSCRDLRYRNLDLFKGIADYVATTIDIWKLKQVLFLLILLEDLGFRHTDLMDLFMKKVIDDPASLNMKSIISILHVYSSLNHFYKCQTQEFQEAMARSLTGYLHHISSENLLKAVSSFCLMNHFPLALIDQLLQKDIINELLTSGDIERNVHKLRILAACLKLDTSCPKAVDLALPPLPSIPLSPNGKVADALSSLLGEGFFLRNVQLPHNYHIDFEVRMDINRSRVLPFSHMDAVTSAADIQRVAVLCVPRSTYCLDLTHPRGFLAMKMRHLKVMGFHVILVHNWEIERLQMKDVVTFLKTELYSAEAFPTADRECELERDREEERESQAGCTPSMKPNGLSLTTVRT</sequence>
<evidence type="ECO:0000259" key="4">
    <source>
        <dbReference type="PROSITE" id="PS51286"/>
    </source>
</evidence>
<dbReference type="PANTHER" id="PTHR21228:SF1">
    <property type="entry name" value="FAST KINASE DOMAIN-CONTAINING PROTEIN 2, MITOCHONDRIAL"/>
    <property type="match status" value="1"/>
</dbReference>
<evidence type="ECO:0000256" key="3">
    <source>
        <dbReference type="SAM" id="MobiDB-lite"/>
    </source>
</evidence>
<proteinExistence type="predicted"/>
<keyword evidence="2" id="KW-0496">Mitochondrion</keyword>
<keyword evidence="6" id="KW-1185">Reference proteome</keyword>
<dbReference type="InterPro" id="IPR010622">
    <property type="entry name" value="FAST_Leu-rich"/>
</dbReference>
<dbReference type="InterPro" id="IPR013584">
    <property type="entry name" value="RAP"/>
</dbReference>
<comment type="subcellular location">
    <subcellularLocation>
        <location evidence="1">Mitochondrion</location>
    </subcellularLocation>
</comment>
<dbReference type="Proteomes" id="UP000823872">
    <property type="component" value="Chromosome C1"/>
</dbReference>
<dbReference type="Pfam" id="PF06743">
    <property type="entry name" value="FAST_1"/>
    <property type="match status" value="1"/>
</dbReference>
<dbReference type="SMART" id="SM00952">
    <property type="entry name" value="RAP"/>
    <property type="match status" value="1"/>
</dbReference>
<dbReference type="GeneTree" id="ENSGT01030000234607"/>
<dbReference type="InterPro" id="IPR050870">
    <property type="entry name" value="FAST_kinase"/>
</dbReference>
<evidence type="ECO:0000313" key="5">
    <source>
        <dbReference type="Ensembl" id="ENSFCTP00005043150.1"/>
    </source>
</evidence>
<dbReference type="PROSITE" id="PS51286">
    <property type="entry name" value="RAP"/>
    <property type="match status" value="1"/>
</dbReference>
<reference evidence="5" key="3">
    <citation type="submission" date="2025-09" db="UniProtKB">
        <authorList>
            <consortium name="Ensembl"/>
        </authorList>
    </citation>
    <scope>IDENTIFICATION</scope>
    <source>
        <strain evidence="5">breed Abyssinian</strain>
    </source>
</reference>
<feature type="domain" description="RAP" evidence="4">
    <location>
        <begin position="613"/>
        <end position="670"/>
    </location>
</feature>
<gene>
    <name evidence="5" type="primary">FASTKD2</name>
</gene>
<feature type="region of interest" description="Disordered" evidence="3">
    <location>
        <begin position="684"/>
        <end position="717"/>
    </location>
</feature>
<dbReference type="Pfam" id="PF08373">
    <property type="entry name" value="RAP"/>
    <property type="match status" value="1"/>
</dbReference>
<dbReference type="PANTHER" id="PTHR21228">
    <property type="entry name" value="FAST LEU-RICH DOMAIN-CONTAINING"/>
    <property type="match status" value="1"/>
</dbReference>
<evidence type="ECO:0000256" key="2">
    <source>
        <dbReference type="ARBA" id="ARBA00023128"/>
    </source>
</evidence>
<evidence type="ECO:0000313" key="6">
    <source>
        <dbReference type="Proteomes" id="UP000823872"/>
    </source>
</evidence>
<feature type="compositionally biased region" description="Basic and acidic residues" evidence="3">
    <location>
        <begin position="684"/>
        <end position="697"/>
    </location>
</feature>
<reference evidence="5" key="2">
    <citation type="submission" date="2025-08" db="UniProtKB">
        <authorList>
            <consortium name="Ensembl"/>
        </authorList>
    </citation>
    <scope>IDENTIFICATION</scope>
    <source>
        <strain evidence="5">breed Abyssinian</strain>
    </source>
</reference>
<reference evidence="5 6" key="1">
    <citation type="submission" date="2021-02" db="EMBL/GenBank/DDBJ databases">
        <title>Safari Cat Assemblies.</title>
        <authorList>
            <person name="Bredemeyer K.R."/>
            <person name="Murphy W.J."/>
        </authorList>
    </citation>
    <scope>NUCLEOTIDE SEQUENCE [LARGE SCALE GENOMIC DNA]</scope>
</reference>
<dbReference type="Ensembl" id="ENSFCTT00005058756.1">
    <property type="protein sequence ID" value="ENSFCTP00005043150.1"/>
    <property type="gene ID" value="ENSFCTG00005020440.1"/>
</dbReference>
<protein>
    <recommendedName>
        <fullName evidence="4">RAP domain-containing protein</fullName>
    </recommendedName>
</protein>
<evidence type="ECO:0000256" key="1">
    <source>
        <dbReference type="ARBA" id="ARBA00004173"/>
    </source>
</evidence>
<name>A0ABI7Z932_FELCA</name>